<organism evidence="1 2">
    <name type="scientific">Jatrophihabitans cynanchi</name>
    <dbReference type="NCBI Taxonomy" id="2944128"/>
    <lineage>
        <taxon>Bacteria</taxon>
        <taxon>Bacillati</taxon>
        <taxon>Actinomycetota</taxon>
        <taxon>Actinomycetes</taxon>
        <taxon>Jatrophihabitantales</taxon>
        <taxon>Jatrophihabitantaceae</taxon>
        <taxon>Jatrophihabitans</taxon>
    </lineage>
</organism>
<evidence type="ECO:0000313" key="2">
    <source>
        <dbReference type="Proteomes" id="UP001164693"/>
    </source>
</evidence>
<sequence length="160" mass="17653">MAQLFAGDDYTEASAPPVHWPTLAAEDLADQARGLYAWTVRLQHRFPEMVRLPACWYRHNSLVELLSALRDHERACYADTAAPTAAVTWMTAFRDIETRLRGWVAELRCGGDPRYHDLSVHAVASLEGTTPADLDAWIADTIAARQLAAIHAAVGATGER</sequence>
<keyword evidence="2" id="KW-1185">Reference proteome</keyword>
<dbReference type="RefSeq" id="WP_269441643.1">
    <property type="nucleotide sequence ID" value="NZ_CP097463.1"/>
</dbReference>
<dbReference type="Proteomes" id="UP001164693">
    <property type="component" value="Chromosome"/>
</dbReference>
<accession>A0ABY7JVL6</accession>
<name>A0ABY7JVL6_9ACTN</name>
<gene>
    <name evidence="1" type="ORF">M6B22_11270</name>
</gene>
<reference evidence="1" key="1">
    <citation type="submission" date="2022-05" db="EMBL/GenBank/DDBJ databases">
        <title>Jatrophihabitans sp. SB3-54 whole genome sequence.</title>
        <authorList>
            <person name="Suh M.K."/>
            <person name="Eom M.K."/>
            <person name="Kim J.S."/>
            <person name="Kim H.S."/>
            <person name="Do H.E."/>
            <person name="Shin Y.K."/>
            <person name="Lee J.-S."/>
        </authorList>
    </citation>
    <scope>NUCLEOTIDE SEQUENCE</scope>
    <source>
        <strain evidence="1">SB3-54</strain>
    </source>
</reference>
<protein>
    <submittedName>
        <fullName evidence="1">Uncharacterized protein</fullName>
    </submittedName>
</protein>
<evidence type="ECO:0000313" key="1">
    <source>
        <dbReference type="EMBL" id="WAX55141.1"/>
    </source>
</evidence>
<proteinExistence type="predicted"/>
<dbReference type="EMBL" id="CP097463">
    <property type="protein sequence ID" value="WAX55141.1"/>
    <property type="molecule type" value="Genomic_DNA"/>
</dbReference>